<evidence type="ECO:0000259" key="6">
    <source>
        <dbReference type="Pfam" id="PF17919"/>
    </source>
</evidence>
<keyword evidence="3" id="KW-0378">Hydrolase</keyword>
<dbReference type="AlphaFoldDB" id="A0A8S3WEH6"/>
<dbReference type="FunFam" id="3.10.20.370:FF:000001">
    <property type="entry name" value="Retrovirus-related Pol polyprotein from transposon 17.6-like protein"/>
    <property type="match status" value="1"/>
</dbReference>
<proteinExistence type="predicted"/>
<protein>
    <submittedName>
        <fullName evidence="7">(apollo) hypothetical protein</fullName>
    </submittedName>
</protein>
<evidence type="ECO:0000256" key="1">
    <source>
        <dbReference type="ARBA" id="ARBA00022695"/>
    </source>
</evidence>
<dbReference type="GO" id="GO:0003964">
    <property type="term" value="F:RNA-directed DNA polymerase activity"/>
    <property type="evidence" value="ECO:0007669"/>
    <property type="project" value="UniProtKB-KW"/>
</dbReference>
<reference evidence="7" key="1">
    <citation type="submission" date="2021-04" db="EMBL/GenBank/DDBJ databases">
        <authorList>
            <person name="Tunstrom K."/>
        </authorList>
    </citation>
    <scope>NUCLEOTIDE SEQUENCE</scope>
</reference>
<name>A0A8S3WEH6_PARAO</name>
<sequence length="180" mass="20731">MINFYREHIPKAAEIQALLHAYLHNTKKKDKTSIEWNDEATKAFEACKVAIQNAALLAHPSHEATLAIFSDASDLSAGAVLQQHSNGKWQPLGYFSKKFSDTQRNYSTFDRELLAIYMAIKHFRKTFEGRNLIVFTDHKPLIYVLPKKPLLSETPRRARQLIFISEFTTDIRHVTVERTT</sequence>
<keyword evidence="1" id="KW-0548">Nucleotidyltransferase</keyword>
<feature type="domain" description="Reverse transcriptase/retrotransposon-derived protein RNase H-like" evidence="6">
    <location>
        <begin position="36"/>
        <end position="134"/>
    </location>
</feature>
<keyword evidence="1" id="KW-0808">Transferase</keyword>
<keyword evidence="4" id="KW-0695">RNA-directed DNA polymerase</keyword>
<dbReference type="GO" id="GO:0004519">
    <property type="term" value="F:endonuclease activity"/>
    <property type="evidence" value="ECO:0007669"/>
    <property type="project" value="UniProtKB-KW"/>
</dbReference>
<dbReference type="CDD" id="cd09274">
    <property type="entry name" value="RNase_HI_RT_Ty3"/>
    <property type="match status" value="1"/>
</dbReference>
<keyword evidence="3" id="KW-0255">Endonuclease</keyword>
<dbReference type="InterPro" id="IPR041577">
    <property type="entry name" value="RT_RNaseH_2"/>
</dbReference>
<comment type="caution">
    <text evidence="7">The sequence shown here is derived from an EMBL/GenBank/DDBJ whole genome shotgun (WGS) entry which is preliminary data.</text>
</comment>
<dbReference type="Proteomes" id="UP000691718">
    <property type="component" value="Unassembled WGS sequence"/>
</dbReference>
<dbReference type="Pfam" id="PF17919">
    <property type="entry name" value="RT_RNaseH_2"/>
    <property type="match status" value="1"/>
</dbReference>
<evidence type="ECO:0000256" key="2">
    <source>
        <dbReference type="ARBA" id="ARBA00022722"/>
    </source>
</evidence>
<dbReference type="PANTHER" id="PTHR37984">
    <property type="entry name" value="PROTEIN CBG26694"/>
    <property type="match status" value="1"/>
</dbReference>
<organism evidence="7 8">
    <name type="scientific">Parnassius apollo</name>
    <name type="common">Apollo butterfly</name>
    <name type="synonym">Papilio apollo</name>
    <dbReference type="NCBI Taxonomy" id="110799"/>
    <lineage>
        <taxon>Eukaryota</taxon>
        <taxon>Metazoa</taxon>
        <taxon>Ecdysozoa</taxon>
        <taxon>Arthropoda</taxon>
        <taxon>Hexapoda</taxon>
        <taxon>Insecta</taxon>
        <taxon>Pterygota</taxon>
        <taxon>Neoptera</taxon>
        <taxon>Endopterygota</taxon>
        <taxon>Lepidoptera</taxon>
        <taxon>Glossata</taxon>
        <taxon>Ditrysia</taxon>
        <taxon>Papilionoidea</taxon>
        <taxon>Papilionidae</taxon>
        <taxon>Parnassiinae</taxon>
        <taxon>Parnassini</taxon>
        <taxon>Parnassius</taxon>
        <taxon>Parnassius</taxon>
    </lineage>
</organism>
<gene>
    <name evidence="7" type="ORF">PAPOLLO_LOCUS5385</name>
</gene>
<keyword evidence="2" id="KW-0540">Nuclease</keyword>
<dbReference type="InterPro" id="IPR050951">
    <property type="entry name" value="Retrovirus_Pol_polyprotein"/>
</dbReference>
<evidence type="ECO:0000313" key="8">
    <source>
        <dbReference type="Proteomes" id="UP000691718"/>
    </source>
</evidence>
<keyword evidence="8" id="KW-1185">Reference proteome</keyword>
<keyword evidence="5" id="KW-0511">Multifunctional enzyme</keyword>
<accession>A0A8S3WEH6</accession>
<evidence type="ECO:0000256" key="5">
    <source>
        <dbReference type="ARBA" id="ARBA00023268"/>
    </source>
</evidence>
<evidence type="ECO:0000256" key="3">
    <source>
        <dbReference type="ARBA" id="ARBA00022759"/>
    </source>
</evidence>
<dbReference type="EMBL" id="CAJQZP010000301">
    <property type="protein sequence ID" value="CAG4955747.1"/>
    <property type="molecule type" value="Genomic_DNA"/>
</dbReference>
<evidence type="ECO:0000256" key="4">
    <source>
        <dbReference type="ARBA" id="ARBA00022918"/>
    </source>
</evidence>
<evidence type="ECO:0000313" key="7">
    <source>
        <dbReference type="EMBL" id="CAG4955747.1"/>
    </source>
</evidence>
<dbReference type="PANTHER" id="PTHR37984:SF5">
    <property type="entry name" value="PROTEIN NYNRIN-LIKE"/>
    <property type="match status" value="1"/>
</dbReference>
<dbReference type="OrthoDB" id="41323at2759"/>